<feature type="transmembrane region" description="Helical" evidence="1">
    <location>
        <begin position="130"/>
        <end position="148"/>
    </location>
</feature>
<organism evidence="2 3">
    <name type="scientific">Niallia endozanthoxylica</name>
    <dbReference type="NCBI Taxonomy" id="2036016"/>
    <lineage>
        <taxon>Bacteria</taxon>
        <taxon>Bacillati</taxon>
        <taxon>Bacillota</taxon>
        <taxon>Bacilli</taxon>
        <taxon>Bacillales</taxon>
        <taxon>Bacillaceae</taxon>
        <taxon>Niallia</taxon>
    </lineage>
</organism>
<proteinExistence type="predicted"/>
<keyword evidence="1" id="KW-0472">Membrane</keyword>
<sequence length="166" mass="20102">MVLKKQVLINITMVLLSWLSLSFYGRGNIKKFLPASVLVVLLEAWNVQMAKKQKWWVFYNKPKSYIFGEFSFNIGPFLVVSLWILKWTYGNFKQFLLLNAFIHAFFVFIIMRVMDKIKLVKLVRLNEFQFFFYFFYKAFFLYAFQYMIDKSKKFASFYLPIFQVNK</sequence>
<name>A0A5J5HQ04_9BACI</name>
<dbReference type="Proteomes" id="UP000326671">
    <property type="component" value="Unassembled WGS sequence"/>
</dbReference>
<dbReference type="OrthoDB" id="1683771at2"/>
<comment type="caution">
    <text evidence="2">The sequence shown here is derived from an EMBL/GenBank/DDBJ whole genome shotgun (WGS) entry which is preliminary data.</text>
</comment>
<feature type="transmembrane region" description="Helical" evidence="1">
    <location>
        <begin position="7"/>
        <end position="26"/>
    </location>
</feature>
<evidence type="ECO:0000313" key="2">
    <source>
        <dbReference type="EMBL" id="KAA9023862.1"/>
    </source>
</evidence>
<dbReference type="EMBL" id="VYKL01000018">
    <property type="protein sequence ID" value="KAA9023862.1"/>
    <property type="molecule type" value="Genomic_DNA"/>
</dbReference>
<dbReference type="RefSeq" id="WP_150440262.1">
    <property type="nucleotide sequence ID" value="NZ_VYKL01000018.1"/>
</dbReference>
<feature type="transmembrane region" description="Helical" evidence="1">
    <location>
        <begin position="70"/>
        <end position="89"/>
    </location>
</feature>
<reference evidence="2 3" key="1">
    <citation type="submission" date="2019-09" db="EMBL/GenBank/DDBJ databases">
        <title>Whole genome sequences of isolates from the Mars Exploration Rovers.</title>
        <authorList>
            <person name="Seuylemezian A."/>
            <person name="Vaishampayan P."/>
        </authorList>
    </citation>
    <scope>NUCLEOTIDE SEQUENCE [LARGE SCALE GENOMIC DNA]</scope>
    <source>
        <strain evidence="2 3">MER_TA_151</strain>
    </source>
</reference>
<keyword evidence="1" id="KW-1133">Transmembrane helix</keyword>
<keyword evidence="1" id="KW-0812">Transmembrane</keyword>
<keyword evidence="3" id="KW-1185">Reference proteome</keyword>
<feature type="transmembrane region" description="Helical" evidence="1">
    <location>
        <begin position="95"/>
        <end position="114"/>
    </location>
</feature>
<accession>A0A5J5HQ04</accession>
<evidence type="ECO:0000256" key="1">
    <source>
        <dbReference type="SAM" id="Phobius"/>
    </source>
</evidence>
<gene>
    <name evidence="2" type="ORF">F4V44_12035</name>
</gene>
<dbReference type="AlphaFoldDB" id="A0A5J5HQ04"/>
<evidence type="ECO:0000313" key="3">
    <source>
        <dbReference type="Proteomes" id="UP000326671"/>
    </source>
</evidence>
<protein>
    <submittedName>
        <fullName evidence="2">Uncharacterized protein</fullName>
    </submittedName>
</protein>